<evidence type="ECO:0000256" key="1">
    <source>
        <dbReference type="SAM" id="MobiDB-lite"/>
    </source>
</evidence>
<keyword evidence="3" id="KW-1185">Reference proteome</keyword>
<dbReference type="EMBL" id="JARAOO010000010">
    <property type="protein sequence ID" value="KAJ7952128.1"/>
    <property type="molecule type" value="Genomic_DNA"/>
</dbReference>
<name>A0AAD7L5U7_QUISA</name>
<protein>
    <submittedName>
        <fullName evidence="2">Uncharacterized protein</fullName>
    </submittedName>
</protein>
<dbReference type="Proteomes" id="UP001163823">
    <property type="component" value="Chromosome 10"/>
</dbReference>
<comment type="caution">
    <text evidence="2">The sequence shown here is derived from an EMBL/GenBank/DDBJ whole genome shotgun (WGS) entry which is preliminary data.</text>
</comment>
<feature type="region of interest" description="Disordered" evidence="1">
    <location>
        <begin position="73"/>
        <end position="161"/>
    </location>
</feature>
<proteinExistence type="predicted"/>
<reference evidence="2" key="1">
    <citation type="journal article" date="2023" name="Science">
        <title>Elucidation of the pathway for biosynthesis of saponin adjuvants from the soapbark tree.</title>
        <authorList>
            <person name="Reed J."/>
            <person name="Orme A."/>
            <person name="El-Demerdash A."/>
            <person name="Owen C."/>
            <person name="Martin L.B.B."/>
            <person name="Misra R.C."/>
            <person name="Kikuchi S."/>
            <person name="Rejzek M."/>
            <person name="Martin A.C."/>
            <person name="Harkess A."/>
            <person name="Leebens-Mack J."/>
            <person name="Louveau T."/>
            <person name="Stephenson M.J."/>
            <person name="Osbourn A."/>
        </authorList>
    </citation>
    <scope>NUCLEOTIDE SEQUENCE</scope>
    <source>
        <strain evidence="2">S10</strain>
    </source>
</reference>
<feature type="compositionally biased region" description="Low complexity" evidence="1">
    <location>
        <begin position="89"/>
        <end position="102"/>
    </location>
</feature>
<dbReference type="KEGG" id="qsa:O6P43_024027"/>
<gene>
    <name evidence="2" type="ORF">O6P43_024027</name>
</gene>
<evidence type="ECO:0000313" key="3">
    <source>
        <dbReference type="Proteomes" id="UP001163823"/>
    </source>
</evidence>
<sequence length="161" mass="17725">MASMQCCKPANETCQTKCYHNSFGHKVSEMAGYVFKGNQQGQNYGHQTDHTINKTQCCGQNQTYSPNHIMAKPQTPCTSQSHGHHTMGHTHSQAHQATGHTQTHGHSHHSGHDESHGKVCQGKSGMKLRKKSECKNKENSMCSKRRDGNRSCSDSSGSDSD</sequence>
<feature type="compositionally biased region" description="Basic and acidic residues" evidence="1">
    <location>
        <begin position="131"/>
        <end position="149"/>
    </location>
</feature>
<organism evidence="2 3">
    <name type="scientific">Quillaja saponaria</name>
    <name type="common">Soap bark tree</name>
    <dbReference type="NCBI Taxonomy" id="32244"/>
    <lineage>
        <taxon>Eukaryota</taxon>
        <taxon>Viridiplantae</taxon>
        <taxon>Streptophyta</taxon>
        <taxon>Embryophyta</taxon>
        <taxon>Tracheophyta</taxon>
        <taxon>Spermatophyta</taxon>
        <taxon>Magnoliopsida</taxon>
        <taxon>eudicotyledons</taxon>
        <taxon>Gunneridae</taxon>
        <taxon>Pentapetalae</taxon>
        <taxon>rosids</taxon>
        <taxon>fabids</taxon>
        <taxon>Fabales</taxon>
        <taxon>Quillajaceae</taxon>
        <taxon>Quillaja</taxon>
    </lineage>
</organism>
<dbReference type="AlphaFoldDB" id="A0AAD7L5U7"/>
<accession>A0AAD7L5U7</accession>
<evidence type="ECO:0000313" key="2">
    <source>
        <dbReference type="EMBL" id="KAJ7952128.1"/>
    </source>
</evidence>
<feature type="compositionally biased region" description="Low complexity" evidence="1">
    <location>
        <begin position="150"/>
        <end position="161"/>
    </location>
</feature>